<dbReference type="AlphaFoldDB" id="A0A4X1TDP6"/>
<dbReference type="PANTHER" id="PTHR15570:SF2">
    <property type="entry name" value="G0_G1 SWITCH PROTEIN 2"/>
    <property type="match status" value="1"/>
</dbReference>
<dbReference type="Proteomes" id="UP000694720">
    <property type="component" value="Unplaced"/>
</dbReference>
<dbReference type="Proteomes" id="UP000694728">
    <property type="component" value="Unplaced"/>
</dbReference>
<dbReference type="Pfam" id="PF15103">
    <property type="entry name" value="G0-G1_switch_2"/>
    <property type="match status" value="1"/>
</dbReference>
<accession>A0A4X1TDP6</accession>
<evidence type="ECO:0000313" key="4">
    <source>
        <dbReference type="Proteomes" id="UP000314985"/>
    </source>
</evidence>
<proteinExistence type="predicted"/>
<dbReference type="KEGG" id="ssc:100624161"/>
<keyword evidence="2" id="KW-0812">Transmembrane</keyword>
<dbReference type="Ensembl" id="ENSSSCT00035025611.1">
    <property type="protein sequence ID" value="ENSSSCP00035009696.1"/>
    <property type="gene ID" value="ENSSSCG00035019754.1"/>
</dbReference>
<dbReference type="Proteomes" id="UP000694725">
    <property type="component" value="Unplaced"/>
</dbReference>
<keyword evidence="2" id="KW-0472">Membrane</keyword>
<dbReference type="RefSeq" id="NP_001273733.1">
    <property type="nucleotide sequence ID" value="NM_001286804.1"/>
</dbReference>
<dbReference type="Ensembl" id="ENSSSCT00050088733.1">
    <property type="protein sequence ID" value="ENSSSCP00050038068.1"/>
    <property type="gene ID" value="ENSSSCG00050065146.1"/>
</dbReference>
<dbReference type="Ensembl" id="ENSSSCT00065041603.1">
    <property type="protein sequence ID" value="ENSSSCP00065017639.1"/>
    <property type="gene ID" value="ENSSSCG00065030777.1"/>
</dbReference>
<name>A0A4X1TDP6_PIG</name>
<sequence>METIQELMPLAKELMAHKPSRKLVKLYLLGGLLAFLGAVLGLMETVCSPFTAAGRLRDREAAVAELRAARERKAPPEPAQLEKDKRRQVGRGCRALSHRLHAS</sequence>
<dbReference type="Ensembl" id="ENSSSCT00070017467.1">
    <property type="protein sequence ID" value="ENSSSCP00070014473.1"/>
    <property type="gene ID" value="ENSSSCG00070009013.1"/>
</dbReference>
<evidence type="ECO:0000256" key="1">
    <source>
        <dbReference type="SAM" id="MobiDB-lite"/>
    </source>
</evidence>
<feature type="region of interest" description="Disordered" evidence="1">
    <location>
        <begin position="68"/>
        <end position="103"/>
    </location>
</feature>
<keyword evidence="2" id="KW-1133">Transmembrane helix</keyword>
<dbReference type="Proteomes" id="UP000694571">
    <property type="component" value="Unplaced"/>
</dbReference>
<gene>
    <name evidence="3" type="primary">G0S2</name>
</gene>
<protein>
    <submittedName>
        <fullName evidence="3">G0/G1 switch 2</fullName>
    </submittedName>
</protein>
<dbReference type="CTD" id="50486"/>
<dbReference type="PANTHER" id="PTHR15570">
    <property type="entry name" value="G0/G1 SWITCH PROTEIN 2"/>
    <property type="match status" value="1"/>
</dbReference>
<reference evidence="3 4" key="1">
    <citation type="submission" date="2017-08" db="EMBL/GenBank/DDBJ databases">
        <title>USMARCv1.0.</title>
        <authorList>
            <person name="Hannum G.I."/>
            <person name="Koren S."/>
            <person name="Schroeder S.G."/>
            <person name="Chin S.C."/>
            <person name="Nonneman D.J."/>
            <person name="Becker S.A."/>
            <person name="Rosen B.D."/>
            <person name="Bickhart D.M."/>
            <person name="Putnam N.H."/>
            <person name="Green R.E."/>
            <person name="Tuggle C.K."/>
            <person name="Liu H."/>
            <person name="Rohrer G.A."/>
            <person name="Warr A."/>
            <person name="Hall R."/>
            <person name="Kim K."/>
            <person name="Hume D.A."/>
            <person name="Talbot R."/>
            <person name="Chow W."/>
            <person name="Howe K."/>
            <person name="Schwartz A.S."/>
            <person name="Watson M."/>
            <person name="Archibald A.L."/>
            <person name="Phillippy A.M."/>
            <person name="Smith T.P.L."/>
        </authorList>
    </citation>
    <scope>NUCLEOTIDE SEQUENCE [LARGE SCALE GENOMIC DNA]</scope>
</reference>
<dbReference type="Ensembl" id="ENSSSCT00045035129.1">
    <property type="protein sequence ID" value="ENSSSCP00045024390.1"/>
    <property type="gene ID" value="ENSSSCG00045020603.1"/>
</dbReference>
<evidence type="ECO:0000313" key="3">
    <source>
        <dbReference type="Ensembl" id="ENSSSCP00070014473.1"/>
    </source>
</evidence>
<feature type="transmembrane region" description="Helical" evidence="2">
    <location>
        <begin position="24"/>
        <end position="43"/>
    </location>
</feature>
<dbReference type="GeneID" id="100624161"/>
<dbReference type="InterPro" id="IPR016821">
    <property type="entry name" value="G0S2"/>
</dbReference>
<reference evidence="3" key="2">
    <citation type="submission" date="2025-05" db="UniProtKB">
        <authorList>
            <consortium name="Ensembl"/>
        </authorList>
    </citation>
    <scope>IDENTIFICATION</scope>
</reference>
<dbReference type="Proteomes" id="UP000314985">
    <property type="component" value="Chromosome 9"/>
</dbReference>
<dbReference type="RefSeq" id="XP_003357652.2">
    <property type="nucleotide sequence ID" value="XM_003357604.4"/>
</dbReference>
<organism evidence="3 4">
    <name type="scientific">Sus scrofa</name>
    <name type="common">Pig</name>
    <dbReference type="NCBI Taxonomy" id="9823"/>
    <lineage>
        <taxon>Eukaryota</taxon>
        <taxon>Metazoa</taxon>
        <taxon>Chordata</taxon>
        <taxon>Craniata</taxon>
        <taxon>Vertebrata</taxon>
        <taxon>Euteleostomi</taxon>
        <taxon>Mammalia</taxon>
        <taxon>Eutheria</taxon>
        <taxon>Laurasiatheria</taxon>
        <taxon>Artiodactyla</taxon>
        <taxon>Suina</taxon>
        <taxon>Suidae</taxon>
        <taxon>Sus</taxon>
    </lineage>
</organism>
<feature type="compositionally biased region" description="Basic and acidic residues" evidence="1">
    <location>
        <begin position="68"/>
        <end position="87"/>
    </location>
</feature>
<evidence type="ECO:0000256" key="2">
    <source>
        <dbReference type="SAM" id="Phobius"/>
    </source>
</evidence>